<keyword evidence="3 5" id="KW-0413">Isomerase</keyword>
<evidence type="ECO:0000256" key="4">
    <source>
        <dbReference type="ARBA" id="ARBA00023277"/>
    </source>
</evidence>
<dbReference type="CDD" id="cd09019">
    <property type="entry name" value="galactose_mutarotase_like"/>
    <property type="match status" value="1"/>
</dbReference>
<proteinExistence type="inferred from homology"/>
<dbReference type="InterPro" id="IPR047215">
    <property type="entry name" value="Galactose_mutarotase-like"/>
</dbReference>
<gene>
    <name evidence="6" type="ORF">ACIB24_01085</name>
</gene>
<keyword evidence="4 5" id="KW-0119">Carbohydrate metabolism</keyword>
<protein>
    <recommendedName>
        <fullName evidence="5">Aldose 1-epimerase</fullName>
        <ecNumber evidence="5">5.1.3.3</ecNumber>
    </recommendedName>
</protein>
<name>A0ABW8AJ97_9ACTN</name>
<dbReference type="Gene3D" id="2.70.98.10">
    <property type="match status" value="1"/>
</dbReference>
<evidence type="ECO:0000256" key="5">
    <source>
        <dbReference type="PIRNR" id="PIRNR005096"/>
    </source>
</evidence>
<dbReference type="PANTHER" id="PTHR10091">
    <property type="entry name" value="ALDOSE-1-EPIMERASE"/>
    <property type="match status" value="1"/>
</dbReference>
<evidence type="ECO:0000256" key="3">
    <source>
        <dbReference type="ARBA" id="ARBA00023235"/>
    </source>
</evidence>
<dbReference type="InterPro" id="IPR011013">
    <property type="entry name" value="Gal_mutarotase_sf_dom"/>
</dbReference>
<dbReference type="RefSeq" id="WP_398273901.1">
    <property type="nucleotide sequence ID" value="NZ_JBITLV010000001.1"/>
</dbReference>
<accession>A0ABW8AJ97</accession>
<dbReference type="InterPro" id="IPR014718">
    <property type="entry name" value="GH-type_carb-bd"/>
</dbReference>
<dbReference type="EMBL" id="JBITLV010000001">
    <property type="protein sequence ID" value="MFI7585651.1"/>
    <property type="molecule type" value="Genomic_DNA"/>
</dbReference>
<dbReference type="SUPFAM" id="SSF74650">
    <property type="entry name" value="Galactose mutarotase-like"/>
    <property type="match status" value="1"/>
</dbReference>
<keyword evidence="7" id="KW-1185">Reference proteome</keyword>
<dbReference type="InterPro" id="IPR008183">
    <property type="entry name" value="Aldose_1/G6P_1-epimerase"/>
</dbReference>
<organism evidence="6 7">
    <name type="scientific">Spongisporangium articulatum</name>
    <dbReference type="NCBI Taxonomy" id="3362603"/>
    <lineage>
        <taxon>Bacteria</taxon>
        <taxon>Bacillati</taxon>
        <taxon>Actinomycetota</taxon>
        <taxon>Actinomycetes</taxon>
        <taxon>Kineosporiales</taxon>
        <taxon>Kineosporiaceae</taxon>
        <taxon>Spongisporangium</taxon>
    </lineage>
</organism>
<reference evidence="6 7" key="1">
    <citation type="submission" date="2024-10" db="EMBL/GenBank/DDBJ databases">
        <title>The Natural Products Discovery Center: Release of the First 8490 Sequenced Strains for Exploring Actinobacteria Biosynthetic Diversity.</title>
        <authorList>
            <person name="Kalkreuter E."/>
            <person name="Kautsar S.A."/>
            <person name="Yang D."/>
            <person name="Bader C.D."/>
            <person name="Teijaro C.N."/>
            <person name="Fluegel L."/>
            <person name="Davis C.M."/>
            <person name="Simpson J.R."/>
            <person name="Lauterbach L."/>
            <person name="Steele A.D."/>
            <person name="Gui C."/>
            <person name="Meng S."/>
            <person name="Li G."/>
            <person name="Viehrig K."/>
            <person name="Ye F."/>
            <person name="Su P."/>
            <person name="Kiefer A.F."/>
            <person name="Nichols A."/>
            <person name="Cepeda A.J."/>
            <person name="Yan W."/>
            <person name="Fan B."/>
            <person name="Jiang Y."/>
            <person name="Adhikari A."/>
            <person name="Zheng C.-J."/>
            <person name="Schuster L."/>
            <person name="Cowan T.M."/>
            <person name="Smanski M.J."/>
            <person name="Chevrette M.G."/>
            <person name="De Carvalho L.P.S."/>
            <person name="Shen B."/>
        </authorList>
    </citation>
    <scope>NUCLEOTIDE SEQUENCE [LARGE SCALE GENOMIC DNA]</scope>
    <source>
        <strain evidence="6 7">NPDC049639</strain>
    </source>
</reference>
<comment type="pathway">
    <text evidence="1 5">Carbohydrate metabolism; hexose metabolism.</text>
</comment>
<comment type="caution">
    <text evidence="6">The sequence shown here is derived from an EMBL/GenBank/DDBJ whole genome shotgun (WGS) entry which is preliminary data.</text>
</comment>
<dbReference type="Proteomes" id="UP001612915">
    <property type="component" value="Unassembled WGS sequence"/>
</dbReference>
<comment type="similarity">
    <text evidence="2 5">Belongs to the aldose epimerase family.</text>
</comment>
<sequence length="355" mass="37919">MATVGAELFGHTEAGQAVHRWRLDDGELAIGVLDLGAIVHTLEVPDRNGVRADVVVGFDSPAGYLTEPPMYAGAVVGRYANRIADGVFAVDGRTYEIPPNEGPNVLHGGRDGFHRRMWNVEGFGEAGLRCVLISPDGDQGFPGELTVEVTYELLPGRRVRIDYRATSDRPTVLNLTQHTYFALDGTGEHGPDSNEEHLLQVPARAYTPTGPGQIPTGTIESVEGTPLDLRQARRIGDVVKALEAVGRPGGVDHNFVLGPTLPATGTLRPAGTLSAPGSGRRLDVFTNQPAVQVFTASAQEGPWIGKGAVPIGPASGVCLETQHYPDAPNQEHFPSTRLDPGQVFDSVTEWRFSAV</sequence>
<evidence type="ECO:0000313" key="6">
    <source>
        <dbReference type="EMBL" id="MFI7585651.1"/>
    </source>
</evidence>
<dbReference type="EC" id="5.1.3.3" evidence="5"/>
<dbReference type="PIRSF" id="PIRSF005096">
    <property type="entry name" value="GALM"/>
    <property type="match status" value="1"/>
</dbReference>
<dbReference type="PANTHER" id="PTHR10091:SF0">
    <property type="entry name" value="GALACTOSE MUTAROTASE"/>
    <property type="match status" value="1"/>
</dbReference>
<evidence type="ECO:0000256" key="2">
    <source>
        <dbReference type="ARBA" id="ARBA00006206"/>
    </source>
</evidence>
<comment type="catalytic activity">
    <reaction evidence="5">
        <text>alpha-D-glucose = beta-D-glucose</text>
        <dbReference type="Rhea" id="RHEA:10264"/>
        <dbReference type="ChEBI" id="CHEBI:15903"/>
        <dbReference type="ChEBI" id="CHEBI:17925"/>
        <dbReference type="EC" id="5.1.3.3"/>
    </reaction>
</comment>
<evidence type="ECO:0000256" key="1">
    <source>
        <dbReference type="ARBA" id="ARBA00005028"/>
    </source>
</evidence>
<evidence type="ECO:0000313" key="7">
    <source>
        <dbReference type="Proteomes" id="UP001612915"/>
    </source>
</evidence>
<dbReference type="InterPro" id="IPR015443">
    <property type="entry name" value="Aldose_1-epimerase"/>
</dbReference>
<dbReference type="Pfam" id="PF01263">
    <property type="entry name" value="Aldose_epim"/>
    <property type="match status" value="1"/>
</dbReference>
<dbReference type="GO" id="GO:0016853">
    <property type="term" value="F:isomerase activity"/>
    <property type="evidence" value="ECO:0007669"/>
    <property type="project" value="UniProtKB-KW"/>
</dbReference>